<name>A0A5B8UKT6_9BACT</name>
<keyword evidence="2" id="KW-1185">Reference proteome</keyword>
<dbReference type="InterPro" id="IPR013423">
    <property type="entry name" value="CHP02594"/>
</dbReference>
<dbReference type="OrthoDB" id="9813532at2"/>
<dbReference type="RefSeq" id="WP_146788259.1">
    <property type="nucleotide sequence ID" value="NZ_BAABIO010000003.1"/>
</dbReference>
<dbReference type="NCBIfam" id="TIGR02594">
    <property type="entry name" value="TIGR02594 family protein"/>
    <property type="match status" value="1"/>
</dbReference>
<reference evidence="1 2" key="1">
    <citation type="journal article" date="2015" name="Int. J. Syst. Evol. Microbiol.">
        <title>Flavisolibacter ginsenosidimutans sp. nov., with ginsenoside-converting activity isolated from soil used for cultivating ginseng.</title>
        <authorList>
            <person name="Zhao Y."/>
            <person name="Liu Q."/>
            <person name="Kang M.S."/>
            <person name="Jin F."/>
            <person name="Yu H."/>
            <person name="Im W.T."/>
        </authorList>
    </citation>
    <scope>NUCLEOTIDE SEQUENCE [LARGE SCALE GENOMIC DNA]</scope>
    <source>
        <strain evidence="1 2">Gsoil 636</strain>
    </source>
</reference>
<accession>A0A5B8UKT6</accession>
<dbReference type="AlphaFoldDB" id="A0A5B8UKT6"/>
<proteinExistence type="predicted"/>
<dbReference type="Gene3D" id="3.90.1720.10">
    <property type="entry name" value="endopeptidase domain like (from Nostoc punctiforme)"/>
    <property type="match status" value="1"/>
</dbReference>
<dbReference type="KEGG" id="fgg:FSB75_13125"/>
<protein>
    <submittedName>
        <fullName evidence="1">TIGR02594 family protein</fullName>
    </submittedName>
</protein>
<sequence>MPETSATPVIPVNKIPQAYQWLAKEPGPKMLLEALSHFGELEAKGPDNNPDITGWAKEIGGSVADVYKADEIPWCGLFMAICAKRAGYDLPKDPLWALNWSTFGTSQPTAMLGDVLTFIRKTNTGAKAGHVSMYVGEDEAAYHVLGGNQSDCVCITRIDKSRLYAIRRAAFKIGQPANVRQVFLNATGKLSNNEA</sequence>
<gene>
    <name evidence="1" type="ORF">FSB75_13125</name>
</gene>
<organism evidence="1 2">
    <name type="scientific">Flavisolibacter ginsenosidimutans</name>
    <dbReference type="NCBI Taxonomy" id="661481"/>
    <lineage>
        <taxon>Bacteria</taxon>
        <taxon>Pseudomonadati</taxon>
        <taxon>Bacteroidota</taxon>
        <taxon>Chitinophagia</taxon>
        <taxon>Chitinophagales</taxon>
        <taxon>Chitinophagaceae</taxon>
        <taxon>Flavisolibacter</taxon>
    </lineage>
</organism>
<dbReference type="EMBL" id="CP042433">
    <property type="protein sequence ID" value="QEC56799.1"/>
    <property type="molecule type" value="Genomic_DNA"/>
</dbReference>
<dbReference type="Proteomes" id="UP000321204">
    <property type="component" value="Chromosome"/>
</dbReference>
<evidence type="ECO:0000313" key="1">
    <source>
        <dbReference type="EMBL" id="QEC56799.1"/>
    </source>
</evidence>
<evidence type="ECO:0000313" key="2">
    <source>
        <dbReference type="Proteomes" id="UP000321204"/>
    </source>
</evidence>